<evidence type="ECO:0000313" key="3">
    <source>
        <dbReference type="Proteomes" id="UP000004410"/>
    </source>
</evidence>
<keyword evidence="1" id="KW-0812">Transmembrane</keyword>
<feature type="transmembrane region" description="Helical" evidence="1">
    <location>
        <begin position="6"/>
        <end position="26"/>
    </location>
</feature>
<evidence type="ECO:0000313" key="2">
    <source>
        <dbReference type="EMBL" id="EDN79412.1"/>
    </source>
</evidence>
<protein>
    <submittedName>
        <fullName evidence="2">Uncharacterized protein</fullName>
    </submittedName>
</protein>
<comment type="caution">
    <text evidence="2">The sequence shown here is derived from an EMBL/GenBank/DDBJ whole genome shotgun (WGS) entry which is preliminary data.</text>
</comment>
<reference evidence="2 3" key="1">
    <citation type="submission" date="2007-04" db="EMBL/GenBank/DDBJ databases">
        <authorList>
            <person name="Fulton L."/>
            <person name="Clifton S."/>
            <person name="Fulton B."/>
            <person name="Xu J."/>
            <person name="Minx P."/>
            <person name="Pepin K.H."/>
            <person name="Johnson M."/>
            <person name="Thiruvilangam P."/>
            <person name="Bhonagiri V."/>
            <person name="Nash W.E."/>
            <person name="Mardis E.R."/>
            <person name="Wilson R.K."/>
        </authorList>
    </citation>
    <scope>NUCLEOTIDE SEQUENCE [LARGE SCALE GENOMIC DNA]</scope>
    <source>
        <strain evidence="2 3">ATCC 29149</strain>
    </source>
</reference>
<reference evidence="2 3" key="2">
    <citation type="submission" date="2007-06" db="EMBL/GenBank/DDBJ databases">
        <title>Draft genome sequence of Ruminococcus gnavus (ATCC 29149).</title>
        <authorList>
            <person name="Sudarsanam P."/>
            <person name="Ley R."/>
            <person name="Guruge J."/>
            <person name="Turnbaugh P.J."/>
            <person name="Mahowald M."/>
            <person name="Liep D."/>
            <person name="Gordon J."/>
        </authorList>
    </citation>
    <scope>NUCLEOTIDE SEQUENCE [LARGE SCALE GENOMIC DNA]</scope>
    <source>
        <strain evidence="2 3">ATCC 29149</strain>
    </source>
</reference>
<accession>A7AY14</accession>
<name>A7AY14_MEDG7</name>
<sequence length="71" mass="8272">MSSSYYLFSSFFLLSLDFTLTVYFILSIVKTFYRRKPGIMMTFAAQKPPESWQRFSCAAALQIRPFPELPS</sequence>
<keyword evidence="1" id="KW-1133">Transmembrane helix</keyword>
<organism evidence="2 3">
    <name type="scientific">Mediterraneibacter gnavus (strain ATCC 29149 / DSM 114966 / JCM 6515 / VPI C7-9)</name>
    <name type="common">Ruminococcus gnavus</name>
    <dbReference type="NCBI Taxonomy" id="411470"/>
    <lineage>
        <taxon>Bacteria</taxon>
        <taxon>Bacillati</taxon>
        <taxon>Bacillota</taxon>
        <taxon>Clostridia</taxon>
        <taxon>Lachnospirales</taxon>
        <taxon>Lachnospiraceae</taxon>
        <taxon>Mediterraneibacter</taxon>
    </lineage>
</organism>
<dbReference type="AlphaFoldDB" id="A7AY14"/>
<evidence type="ECO:0000256" key="1">
    <source>
        <dbReference type="SAM" id="Phobius"/>
    </source>
</evidence>
<dbReference type="EMBL" id="AAYG02000002">
    <property type="protein sequence ID" value="EDN79412.1"/>
    <property type="molecule type" value="Genomic_DNA"/>
</dbReference>
<proteinExistence type="predicted"/>
<gene>
    <name evidence="2" type="ORF">RUMGNA_00180</name>
</gene>
<dbReference type="PaxDb" id="411470-RUMGNA_00180"/>
<keyword evidence="1" id="KW-0472">Membrane</keyword>
<dbReference type="Proteomes" id="UP000004410">
    <property type="component" value="Unassembled WGS sequence"/>
</dbReference>